<evidence type="ECO:0000256" key="3">
    <source>
        <dbReference type="ARBA" id="ARBA00022692"/>
    </source>
</evidence>
<feature type="region of interest" description="Disordered" evidence="6">
    <location>
        <begin position="1"/>
        <end position="29"/>
    </location>
</feature>
<accession>A0A803JTM5</accession>
<evidence type="ECO:0000256" key="7">
    <source>
        <dbReference type="SAM" id="Phobius"/>
    </source>
</evidence>
<dbReference type="Pfam" id="PF10520">
    <property type="entry name" value="Lipid_desat"/>
    <property type="match status" value="1"/>
</dbReference>
<protein>
    <submittedName>
        <fullName evidence="9">Plasmanylethanolamine desaturase 1</fullName>
    </submittedName>
</protein>
<evidence type="ECO:0000256" key="2">
    <source>
        <dbReference type="ARBA" id="ARBA00007620"/>
    </source>
</evidence>
<dbReference type="Ensembl" id="ENSXETT00000116530">
    <property type="protein sequence ID" value="ENSXETP00000111374"/>
    <property type="gene ID" value="ENSXETG00000045606"/>
</dbReference>
<evidence type="ECO:0000256" key="4">
    <source>
        <dbReference type="ARBA" id="ARBA00022989"/>
    </source>
</evidence>
<dbReference type="GeneTree" id="ENSGT00940000163703"/>
<dbReference type="InterPro" id="IPR052601">
    <property type="entry name" value="Plasmalogen_desaturase"/>
</dbReference>
<evidence type="ECO:0000256" key="5">
    <source>
        <dbReference type="ARBA" id="ARBA00023136"/>
    </source>
</evidence>
<keyword evidence="4 7" id="KW-1133">Transmembrane helix</keyword>
<dbReference type="InterPro" id="IPR019547">
    <property type="entry name" value="Lipid_desat"/>
</dbReference>
<feature type="region of interest" description="Disordered" evidence="6">
    <location>
        <begin position="53"/>
        <end position="76"/>
    </location>
</feature>
<evidence type="ECO:0000256" key="1">
    <source>
        <dbReference type="ARBA" id="ARBA00004141"/>
    </source>
</evidence>
<dbReference type="PANTHER" id="PTHR48177:SF1">
    <property type="entry name" value="PLASMANYLETHANOLAMINE DESATURASE 1"/>
    <property type="match status" value="1"/>
</dbReference>
<feature type="domain" description="Lipid desaturase" evidence="8">
    <location>
        <begin position="133"/>
        <end position="310"/>
    </location>
</feature>
<evidence type="ECO:0000259" key="8">
    <source>
        <dbReference type="Pfam" id="PF10520"/>
    </source>
</evidence>
<proteinExistence type="inferred from homology"/>
<reference evidence="9" key="2">
    <citation type="submission" date="2021-03" db="UniProtKB">
        <authorList>
            <consortium name="Ensembl"/>
        </authorList>
    </citation>
    <scope>IDENTIFICATION</scope>
</reference>
<reference evidence="9" key="1">
    <citation type="journal article" date="2010" name="Science">
        <title>The genome of the Western clawed frog Xenopus tropicalis.</title>
        <authorList>
            <person name="Hellsten U."/>
            <person name="Harland R.M."/>
            <person name="Gilchrist M.J."/>
            <person name="Hendrix D."/>
            <person name="Jurka J."/>
            <person name="Kapitonov V."/>
            <person name="Ovcharenko I."/>
            <person name="Putnam N.H."/>
            <person name="Shu S."/>
            <person name="Taher L."/>
            <person name="Blitz I.L."/>
            <person name="Blumberg B."/>
            <person name="Dichmann D.S."/>
            <person name="Dubchak I."/>
            <person name="Amaya E."/>
            <person name="Detter J.C."/>
            <person name="Fletcher R."/>
            <person name="Gerhard D.S."/>
            <person name="Goodstein D."/>
            <person name="Graves T."/>
            <person name="Grigoriev I.V."/>
            <person name="Grimwood J."/>
            <person name="Kawashima T."/>
            <person name="Lindquist E."/>
            <person name="Lucas S.M."/>
            <person name="Mead P.E."/>
            <person name="Mitros T."/>
            <person name="Ogino H."/>
            <person name="Ohta Y."/>
            <person name="Poliakov A.V."/>
            <person name="Pollet N."/>
            <person name="Robert J."/>
            <person name="Salamov A."/>
            <person name="Sater A.K."/>
            <person name="Schmutz J."/>
            <person name="Terry A."/>
            <person name="Vize P.D."/>
            <person name="Warren W.C."/>
            <person name="Wells D."/>
            <person name="Wills A."/>
            <person name="Wilson R.K."/>
            <person name="Zimmerman L.B."/>
            <person name="Zorn A.M."/>
            <person name="Grainger R."/>
            <person name="Grammer T."/>
            <person name="Khokha M.K."/>
            <person name="Richardson P.M."/>
            <person name="Rokhsar D.S."/>
        </authorList>
    </citation>
    <scope>NUCLEOTIDE SEQUENCE [LARGE SCALE GENOMIC DNA]</scope>
    <source>
        <strain evidence="9">Nigerian</strain>
    </source>
</reference>
<dbReference type="AlphaFoldDB" id="A0A803JTM5"/>
<keyword evidence="3 7" id="KW-0812">Transmembrane</keyword>
<dbReference type="UniPathway" id="UPA00199"/>
<keyword evidence="5 7" id="KW-0472">Membrane</keyword>
<feature type="transmembrane region" description="Helical" evidence="7">
    <location>
        <begin position="96"/>
        <end position="117"/>
    </location>
</feature>
<dbReference type="PANTHER" id="PTHR48177">
    <property type="entry name" value="TRANSMEMBRANE PROTEIN 189"/>
    <property type="match status" value="1"/>
</dbReference>
<dbReference type="GO" id="GO:0006631">
    <property type="term" value="P:fatty acid metabolic process"/>
    <property type="evidence" value="ECO:0007669"/>
    <property type="project" value="UniProtKB-UniPathway"/>
</dbReference>
<feature type="compositionally biased region" description="Basic and acidic residues" evidence="6">
    <location>
        <begin position="61"/>
        <end position="70"/>
    </location>
</feature>
<sequence length="319" mass="36912">WSRSKASQPLLVSYSRPSSRSSQSTAEQATPCCGIGWWGGTWRGRRTEEPRVRAGSARWPRKTDPCKEGSPRWGPQHAGARELAELYSSGKRFQEWICVILCFILLSFNFVCLIRYFSFEHTASIFVSIFAGIITADFASGLVHWGADTWGSVDLPIVGKAFIRPFREHHIDPTAITRHDFIETNGDNCMATLIPLACMAYKFLFYTPDLIYKTYQLECFIFALAMFVTLTNQIHKWSHTYFGLPVWVVFLQDWHIILPRKHHRIHHVSPHETYFCITTGWLNYPLEMIGFWRRLEDFIQGVTGEKPRSDDLKWAQKVK</sequence>
<comment type="subcellular location">
    <subcellularLocation>
        <location evidence="1">Membrane</location>
        <topology evidence="1">Multi-pass membrane protein</topology>
    </subcellularLocation>
</comment>
<evidence type="ECO:0000256" key="6">
    <source>
        <dbReference type="SAM" id="MobiDB-lite"/>
    </source>
</evidence>
<dbReference type="GO" id="GO:0016020">
    <property type="term" value="C:membrane"/>
    <property type="evidence" value="ECO:0007669"/>
    <property type="project" value="UniProtKB-SubCell"/>
</dbReference>
<feature type="transmembrane region" description="Helical" evidence="7">
    <location>
        <begin position="123"/>
        <end position="143"/>
    </location>
</feature>
<organism evidence="9">
    <name type="scientific">Xenopus tropicalis</name>
    <name type="common">Western clawed frog</name>
    <name type="synonym">Silurana tropicalis</name>
    <dbReference type="NCBI Taxonomy" id="8364"/>
    <lineage>
        <taxon>Eukaryota</taxon>
        <taxon>Metazoa</taxon>
        <taxon>Chordata</taxon>
        <taxon>Craniata</taxon>
        <taxon>Vertebrata</taxon>
        <taxon>Euteleostomi</taxon>
        <taxon>Amphibia</taxon>
        <taxon>Batrachia</taxon>
        <taxon>Anura</taxon>
        <taxon>Pipoidea</taxon>
        <taxon>Pipidae</taxon>
        <taxon>Xenopodinae</taxon>
        <taxon>Xenopus</taxon>
        <taxon>Silurana</taxon>
    </lineage>
</organism>
<gene>
    <name evidence="9" type="primary">peds1</name>
</gene>
<dbReference type="FunCoup" id="A0A803JTM5">
    <property type="interactions" value="868"/>
</dbReference>
<evidence type="ECO:0000313" key="9">
    <source>
        <dbReference type="Ensembl" id="ENSXETP00000111374"/>
    </source>
</evidence>
<feature type="compositionally biased region" description="Low complexity" evidence="6">
    <location>
        <begin position="13"/>
        <end position="24"/>
    </location>
</feature>
<feature type="transmembrane region" description="Helical" evidence="7">
    <location>
        <begin position="215"/>
        <end position="234"/>
    </location>
</feature>
<dbReference type="InParanoid" id="A0A803JTM5"/>
<name>A0A803JTM5_XENTR</name>
<comment type="similarity">
    <text evidence="2">Belongs to the fatty acid desaturase CarF family.</text>
</comment>